<dbReference type="HOGENOM" id="CLU_011543_0_1_7"/>
<dbReference type="OrthoDB" id="9806827at2"/>
<evidence type="ECO:0000313" key="2">
    <source>
        <dbReference type="EMBL" id="ACV69476.1"/>
    </source>
</evidence>
<dbReference type="eggNOG" id="COG1032">
    <property type="taxonomic scope" value="Bacteria"/>
</dbReference>
<dbReference type="eggNOG" id="COG5011">
    <property type="taxonomic scope" value="Bacteria"/>
</dbReference>
<dbReference type="InterPro" id="IPR018768">
    <property type="entry name" value="DUF2344"/>
</dbReference>
<dbReference type="Proteomes" id="UP000001052">
    <property type="component" value="Chromosome"/>
</dbReference>
<dbReference type="GO" id="GO:0003824">
    <property type="term" value="F:catalytic activity"/>
    <property type="evidence" value="ECO:0007669"/>
    <property type="project" value="InterPro"/>
</dbReference>
<dbReference type="SMART" id="SM00729">
    <property type="entry name" value="Elp3"/>
    <property type="match status" value="1"/>
</dbReference>
<organism evidence="2 3">
    <name type="scientific">Desulfohalobium retbaense (strain ATCC 49708 / DSM 5692 / JCM 16813 / HR100)</name>
    <dbReference type="NCBI Taxonomy" id="485915"/>
    <lineage>
        <taxon>Bacteria</taxon>
        <taxon>Pseudomonadati</taxon>
        <taxon>Thermodesulfobacteriota</taxon>
        <taxon>Desulfovibrionia</taxon>
        <taxon>Desulfovibrionales</taxon>
        <taxon>Desulfohalobiaceae</taxon>
        <taxon>Desulfohalobium</taxon>
    </lineage>
</organism>
<dbReference type="RefSeq" id="WP_015752617.1">
    <property type="nucleotide sequence ID" value="NC_013223.1"/>
</dbReference>
<dbReference type="GO" id="GO:0051536">
    <property type="term" value="F:iron-sulfur cluster binding"/>
    <property type="evidence" value="ECO:0007669"/>
    <property type="project" value="InterPro"/>
</dbReference>
<dbReference type="STRING" id="485915.Dret_2192"/>
<protein>
    <recommendedName>
        <fullName evidence="1">Elp3/MiaA/NifB-like radical SAM core domain-containing protein</fullName>
    </recommendedName>
</protein>
<evidence type="ECO:0000259" key="1">
    <source>
        <dbReference type="SMART" id="SM00729"/>
    </source>
</evidence>
<dbReference type="Gene3D" id="3.80.30.20">
    <property type="entry name" value="tm_1862 like domain"/>
    <property type="match status" value="1"/>
</dbReference>
<evidence type="ECO:0000313" key="3">
    <source>
        <dbReference type="Proteomes" id="UP000001052"/>
    </source>
</evidence>
<dbReference type="InterPro" id="IPR023404">
    <property type="entry name" value="rSAM_horseshoe"/>
</dbReference>
<dbReference type="InterPro" id="IPR007197">
    <property type="entry name" value="rSAM"/>
</dbReference>
<feature type="domain" description="Elp3/MiaA/NifB-like radical SAM core" evidence="1">
    <location>
        <begin position="232"/>
        <end position="452"/>
    </location>
</feature>
<gene>
    <name evidence="2" type="ordered locus">Dret_2192</name>
</gene>
<dbReference type="SFLD" id="SFLDG01082">
    <property type="entry name" value="B12-binding_domain_containing"/>
    <property type="match status" value="1"/>
</dbReference>
<dbReference type="EMBL" id="CP001734">
    <property type="protein sequence ID" value="ACV69476.1"/>
    <property type="molecule type" value="Genomic_DNA"/>
</dbReference>
<dbReference type="InterPro" id="IPR006638">
    <property type="entry name" value="Elp3/MiaA/NifB-like_rSAM"/>
</dbReference>
<dbReference type="InterPro" id="IPR045784">
    <property type="entry name" value="Radical_SAM_N2"/>
</dbReference>
<dbReference type="InterPro" id="IPR058240">
    <property type="entry name" value="rSAM_sf"/>
</dbReference>
<name>C8X4X9_DESRD</name>
<reference evidence="2 3" key="2">
    <citation type="journal article" date="2010" name="Stand. Genomic Sci.">
        <title>Complete genome sequence of Desulfohalobium retbaense type strain (HR(100)).</title>
        <authorList>
            <person name="Spring S."/>
            <person name="Nolan M."/>
            <person name="Lapidus A."/>
            <person name="Glavina Del Rio T."/>
            <person name="Copeland A."/>
            <person name="Tice H."/>
            <person name="Cheng J.F."/>
            <person name="Lucas S."/>
            <person name="Land M."/>
            <person name="Chen F."/>
            <person name="Bruce D."/>
            <person name="Goodwin L."/>
            <person name="Pitluck S."/>
            <person name="Ivanova N."/>
            <person name="Mavromatis K."/>
            <person name="Mikhailova N."/>
            <person name="Pati A."/>
            <person name="Chen A."/>
            <person name="Palaniappan K."/>
            <person name="Hauser L."/>
            <person name="Chang Y.J."/>
            <person name="Jeffries C.D."/>
            <person name="Munk C."/>
            <person name="Kiss H."/>
            <person name="Chain P."/>
            <person name="Han C."/>
            <person name="Brettin T."/>
            <person name="Detter J.C."/>
            <person name="Schuler E."/>
            <person name="Goker M."/>
            <person name="Rohde M."/>
            <person name="Bristow J."/>
            <person name="Eisen J.A."/>
            <person name="Markowitz V."/>
            <person name="Hugenholtz P."/>
            <person name="Kyrpides N.C."/>
            <person name="Klenk H.P."/>
        </authorList>
    </citation>
    <scope>NUCLEOTIDE SEQUENCE [LARGE SCALE GENOMIC DNA]</scope>
    <source>
        <strain evidence="2 3">DSM 5692</strain>
    </source>
</reference>
<dbReference type="CDD" id="cd01335">
    <property type="entry name" value="Radical_SAM"/>
    <property type="match status" value="1"/>
</dbReference>
<dbReference type="Pfam" id="PF04055">
    <property type="entry name" value="Radical_SAM"/>
    <property type="match status" value="1"/>
</dbReference>
<accession>C8X4X9</accession>
<proteinExistence type="predicted"/>
<reference evidence="3" key="1">
    <citation type="submission" date="2009-09" db="EMBL/GenBank/DDBJ databases">
        <title>The complete chromosome of Desulfohalobium retbaense DSM 5692.</title>
        <authorList>
            <consortium name="US DOE Joint Genome Institute (JGI-PGF)"/>
            <person name="Lucas S."/>
            <person name="Copeland A."/>
            <person name="Lapidus A."/>
            <person name="Glavina del Rio T."/>
            <person name="Dalin E."/>
            <person name="Tice H."/>
            <person name="Bruce D."/>
            <person name="Goodwin L."/>
            <person name="Pitluck S."/>
            <person name="Kyrpides N."/>
            <person name="Mavromatis K."/>
            <person name="Ivanova N."/>
            <person name="Mikhailova N."/>
            <person name="Munk A.C."/>
            <person name="Brettin T."/>
            <person name="Detter J.C."/>
            <person name="Han C."/>
            <person name="Tapia R."/>
            <person name="Larimer F."/>
            <person name="Land M."/>
            <person name="Hauser L."/>
            <person name="Markowitz V."/>
            <person name="Cheng J.-F."/>
            <person name="Hugenholtz P."/>
            <person name="Woyke T."/>
            <person name="Wu D."/>
            <person name="Spring S."/>
            <person name="Klenk H.-P."/>
            <person name="Eisen J.A."/>
        </authorList>
    </citation>
    <scope>NUCLEOTIDE SEQUENCE [LARGE SCALE GENOMIC DNA]</scope>
    <source>
        <strain evidence="3">DSM 5692</strain>
    </source>
</reference>
<dbReference type="NCBIfam" id="TIGR03936">
    <property type="entry name" value="sam_1_link_chp"/>
    <property type="match status" value="1"/>
</dbReference>
<dbReference type="KEGG" id="drt:Dret_2192"/>
<dbReference type="Pfam" id="PF19864">
    <property type="entry name" value="Radical_SAM_N2"/>
    <property type="match status" value="1"/>
</dbReference>
<dbReference type="SUPFAM" id="SSF102114">
    <property type="entry name" value="Radical SAM enzymes"/>
    <property type="match status" value="1"/>
</dbReference>
<dbReference type="AlphaFoldDB" id="C8X4X9"/>
<sequence length="842" mass="95407">MRELLALLPRPSHYLGTEINAVHKQPSSEMLRMALAFPDLYEVGMSYVGQKILYAAVNAREDMWAERVFAPAPEAAAVLREHGAALSTLESDTPLDGMDILAFSLTHELCYTTILYMLDLAGLPFWAAERDQGPLVIAGGGNAANAAPVAPFFDALVVGDGEEVLVEVGSVVLEARREGVNRQALLARLAAIPGVEVPAMAQSEVERRMVIDLDAIPFPTQPVLPFGKVVHDRYSLEIARGCTRGCRFCHAGMTYRPVRERSLPVLQRLVQEGLDATGFEELSFLSLSTGDFSMLETLFAQSYARCLEEQVAVALPSLRVGSVSEQMMGLIARIRRTGATLAPEAGSQRLRDVINKGISEEALLRHTEQLFAHGWQSIKLYFMIGLPTETEADLEAIFDLCQKVRQTAGKQAKRVQITAAISPFVPKPHTPFQWQRQLSCQEVRERIGFLQDCFRHQKGYKLRWHQPEMSFLEGVFSRGDTALAEAVSLAYAEGDILTSWAEHFDLSLWDRVFAACGIEPEHYLRARDLDEPLPWDHIKTGVSKRFLQTEYRRALAEKETPDCRYGACRACGACNFNNHSSELRQQAARAEIRPRINSAEREAQLPERNWERQNLQEKQGHFRVWYEKLGPARFLSQLELQRLFERALRRADIPVTFSAGFHPMPLLSFGPALPVGVQSYAEWFNVFVRQSGMDPDTVGERLQSQLPQGFRVLGVQELSLGKRQSQAVAEEFDLQLHVPADQARLWQEHIQAALAQEQIRWERKTKRRGWQIEDTRPFFEEVAQVSPQEIRFVFSWREKYVSPLQLVRLLLPEARLDQFTLTKRRQIMDCQETSQQVEQNLL</sequence>
<dbReference type="PANTHER" id="PTHR42731:SF1">
    <property type="entry name" value="RADICAL SAM DOMAIN PROTEIN"/>
    <property type="match status" value="1"/>
</dbReference>
<keyword evidence="3" id="KW-1185">Reference proteome</keyword>
<dbReference type="PANTHER" id="PTHR42731">
    <property type="entry name" value="SLL1084 PROTEIN"/>
    <property type="match status" value="1"/>
</dbReference>
<dbReference type="Pfam" id="PF10105">
    <property type="entry name" value="DUF2344"/>
    <property type="match status" value="1"/>
</dbReference>
<dbReference type="SFLD" id="SFLDS00029">
    <property type="entry name" value="Radical_SAM"/>
    <property type="match status" value="1"/>
</dbReference>